<dbReference type="InterPro" id="IPR046373">
    <property type="entry name" value="Acyl-CoA_Oxase/DH_mid-dom_sf"/>
</dbReference>
<dbReference type="InterPro" id="IPR006091">
    <property type="entry name" value="Acyl-CoA_Oxase/DH_mid-dom"/>
</dbReference>
<dbReference type="PANTHER" id="PTHR43884">
    <property type="entry name" value="ACYL-COA DEHYDROGENASE"/>
    <property type="match status" value="1"/>
</dbReference>
<name>A0ABP3E9H8_9GAMM</name>
<evidence type="ECO:0000259" key="4">
    <source>
        <dbReference type="Pfam" id="PF02771"/>
    </source>
</evidence>
<proteinExistence type="predicted"/>
<dbReference type="Pfam" id="PF02770">
    <property type="entry name" value="Acyl-CoA_dh_M"/>
    <property type="match status" value="1"/>
</dbReference>
<dbReference type="Pfam" id="PF02771">
    <property type="entry name" value="Acyl-CoA_dh_N"/>
    <property type="match status" value="1"/>
</dbReference>
<keyword evidence="1" id="KW-0285">Flavoprotein</keyword>
<reference evidence="6" key="1">
    <citation type="journal article" date="2019" name="Int. J. Syst. Evol. Microbiol.">
        <title>The Global Catalogue of Microorganisms (GCM) 10K type strain sequencing project: providing services to taxonomists for standard genome sequencing and annotation.</title>
        <authorList>
            <consortium name="The Broad Institute Genomics Platform"/>
            <consortium name="The Broad Institute Genome Sequencing Center for Infectious Disease"/>
            <person name="Wu L."/>
            <person name="Ma J."/>
        </authorList>
    </citation>
    <scope>NUCLEOTIDE SEQUENCE [LARGE SCALE GENOMIC DNA]</scope>
    <source>
        <strain evidence="6">JCM 16242</strain>
    </source>
</reference>
<dbReference type="Proteomes" id="UP001500657">
    <property type="component" value="Unassembled WGS sequence"/>
</dbReference>
<keyword evidence="6" id="KW-1185">Reference proteome</keyword>
<feature type="domain" description="Acyl-CoA dehydrogenase/oxidase N-terminal" evidence="4">
    <location>
        <begin position="10"/>
        <end position="111"/>
    </location>
</feature>
<comment type="caution">
    <text evidence="5">The sequence shown here is derived from an EMBL/GenBank/DDBJ whole genome shotgun (WGS) entry which is preliminary data.</text>
</comment>
<dbReference type="InterPro" id="IPR009100">
    <property type="entry name" value="AcylCoA_DH/oxidase_NM_dom_sf"/>
</dbReference>
<evidence type="ECO:0000256" key="2">
    <source>
        <dbReference type="SAM" id="Coils"/>
    </source>
</evidence>
<evidence type="ECO:0000313" key="6">
    <source>
        <dbReference type="Proteomes" id="UP001500657"/>
    </source>
</evidence>
<feature type="coiled-coil region" evidence="2">
    <location>
        <begin position="263"/>
        <end position="290"/>
    </location>
</feature>
<gene>
    <name evidence="5" type="ORF">GCM10009126_19730</name>
</gene>
<evidence type="ECO:0000313" key="5">
    <source>
        <dbReference type="EMBL" id="GAA0254597.1"/>
    </source>
</evidence>
<dbReference type="InterPro" id="IPR036250">
    <property type="entry name" value="AcylCo_DH-like_C"/>
</dbReference>
<dbReference type="Gene3D" id="1.20.140.10">
    <property type="entry name" value="Butyryl-CoA Dehydrogenase, subunit A, domain 3"/>
    <property type="match status" value="1"/>
</dbReference>
<dbReference type="EMBL" id="BAAAFO010000003">
    <property type="protein sequence ID" value="GAA0254597.1"/>
    <property type="molecule type" value="Genomic_DNA"/>
</dbReference>
<dbReference type="Gene3D" id="1.10.540.10">
    <property type="entry name" value="Acyl-CoA dehydrogenase/oxidase, N-terminal domain"/>
    <property type="match status" value="1"/>
</dbReference>
<evidence type="ECO:0000259" key="3">
    <source>
        <dbReference type="Pfam" id="PF02770"/>
    </source>
</evidence>
<dbReference type="SUPFAM" id="SSF56645">
    <property type="entry name" value="Acyl-CoA dehydrogenase NM domain-like"/>
    <property type="match status" value="1"/>
</dbReference>
<accession>A0ABP3E9H8</accession>
<sequence>MSPSDNHNPSLQAIATLVDSSLSRLAETIDREGFYPVDFMRELGQLGGFGATGADAFALDLPRQIAITTRVGSVCGSTAFLVWCQSTCAWYLQHAPEAAVRQRYLDKVASGSLLAGTGMSNAVKHLAGIEKIRLDARRDGSGYVINGVLPWVSNAGADNLVIVAAAVEGGGYLMFAVEGRAPGLELHPCPDFSGMEGTSTLNLRFRNVAVGADNVLAHPDQFDAFMARIKAGFVLGQAGMGFGVVEGCLKTLRESNVTHAHVNALLDDQEADLQAELLALQAEAEALARQAQAGAVAILPVLKLRAAASELALRAANSAVLHAGARGYLMRHPAQRQLREAVFVAIVTPALKHLRKEIRDLEERQQHAEAA</sequence>
<dbReference type="InterPro" id="IPR013786">
    <property type="entry name" value="AcylCoA_DH/ox_N"/>
</dbReference>
<keyword evidence="2" id="KW-0175">Coiled coil</keyword>
<dbReference type="PANTHER" id="PTHR43884:SF12">
    <property type="entry name" value="ISOVALERYL-COA DEHYDROGENASE, MITOCHONDRIAL-RELATED"/>
    <property type="match status" value="1"/>
</dbReference>
<feature type="domain" description="Acyl-CoA oxidase/dehydrogenase middle" evidence="3">
    <location>
        <begin position="134"/>
        <end position="208"/>
    </location>
</feature>
<dbReference type="Gene3D" id="2.40.110.10">
    <property type="entry name" value="Butyryl-CoA Dehydrogenase, subunit A, domain 2"/>
    <property type="match status" value="1"/>
</dbReference>
<dbReference type="SUPFAM" id="SSF47203">
    <property type="entry name" value="Acyl-CoA dehydrogenase C-terminal domain-like"/>
    <property type="match status" value="1"/>
</dbReference>
<protein>
    <submittedName>
        <fullName evidence="5">Acyl-CoA dehydrogenase family protein</fullName>
    </submittedName>
</protein>
<organism evidence="5 6">
    <name type="scientific">Rhodanobacter caeni</name>
    <dbReference type="NCBI Taxonomy" id="657654"/>
    <lineage>
        <taxon>Bacteria</taxon>
        <taxon>Pseudomonadati</taxon>
        <taxon>Pseudomonadota</taxon>
        <taxon>Gammaproteobacteria</taxon>
        <taxon>Lysobacterales</taxon>
        <taxon>Rhodanobacteraceae</taxon>
        <taxon>Rhodanobacter</taxon>
    </lineage>
</organism>
<dbReference type="RefSeq" id="WP_343882610.1">
    <property type="nucleotide sequence ID" value="NZ_BAAAFO010000003.1"/>
</dbReference>
<dbReference type="InterPro" id="IPR037069">
    <property type="entry name" value="AcylCoA_DH/ox_N_sf"/>
</dbReference>
<evidence type="ECO:0000256" key="1">
    <source>
        <dbReference type="ARBA" id="ARBA00022630"/>
    </source>
</evidence>